<dbReference type="EMBL" id="JBHRWK010000079">
    <property type="protein sequence ID" value="MFC3455065.1"/>
    <property type="molecule type" value="Genomic_DNA"/>
</dbReference>
<dbReference type="SUPFAM" id="SSF51182">
    <property type="entry name" value="RmlC-like cupins"/>
    <property type="match status" value="1"/>
</dbReference>
<keyword evidence="2" id="KW-1185">Reference proteome</keyword>
<evidence type="ECO:0008006" key="3">
    <source>
        <dbReference type="Google" id="ProtNLM"/>
    </source>
</evidence>
<comment type="caution">
    <text evidence="1">The sequence shown here is derived from an EMBL/GenBank/DDBJ whole genome shotgun (WGS) entry which is preliminary data.</text>
</comment>
<proteinExistence type="predicted"/>
<reference evidence="2" key="1">
    <citation type="journal article" date="2019" name="Int. J. Syst. Evol. Microbiol.">
        <title>The Global Catalogue of Microorganisms (GCM) 10K type strain sequencing project: providing services to taxonomists for standard genome sequencing and annotation.</title>
        <authorList>
            <consortium name="The Broad Institute Genomics Platform"/>
            <consortium name="The Broad Institute Genome Sequencing Center for Infectious Disease"/>
            <person name="Wu L."/>
            <person name="Ma J."/>
        </authorList>
    </citation>
    <scope>NUCLEOTIDE SEQUENCE [LARGE SCALE GENOMIC DNA]</scope>
    <source>
        <strain evidence="2">CGMCC 4.7676</strain>
    </source>
</reference>
<name>A0ABV7PAJ7_9PSEU</name>
<dbReference type="RefSeq" id="WP_378245142.1">
    <property type="nucleotide sequence ID" value="NZ_JBHRWK010000079.1"/>
</dbReference>
<evidence type="ECO:0000313" key="1">
    <source>
        <dbReference type="EMBL" id="MFC3455065.1"/>
    </source>
</evidence>
<evidence type="ECO:0000313" key="2">
    <source>
        <dbReference type="Proteomes" id="UP001595645"/>
    </source>
</evidence>
<dbReference type="InterPro" id="IPR014710">
    <property type="entry name" value="RmlC-like_jellyroll"/>
</dbReference>
<dbReference type="InterPro" id="IPR011051">
    <property type="entry name" value="RmlC_Cupin_sf"/>
</dbReference>
<protein>
    <recommendedName>
        <fullName evidence="3">Cupin domain-containing protein</fullName>
    </recommendedName>
</protein>
<dbReference type="Gene3D" id="2.60.120.10">
    <property type="entry name" value="Jelly Rolls"/>
    <property type="match status" value="1"/>
</dbReference>
<sequence length="192" mass="20545">MPNDLMASIRFSENDLRTRVAKFTDLAGTDGGAPDTVLAGCARVMFNVIGFRPPERGGADDEQVISPIGAKSSGNAPIDIAEGFNLAYVKATPGNGTILHNHDTNETFIPLSGTWRFRCNDEDDLYVDLGPFDVISLPAGLQRRFTNLAADPGTEESLMIVIVAGDRPKSVIYPEVLQAARAEGAYTPASFA</sequence>
<accession>A0ABV7PAJ7</accession>
<organism evidence="1 2">
    <name type="scientific">Amycolatopsis speibonae</name>
    <dbReference type="NCBI Taxonomy" id="1450224"/>
    <lineage>
        <taxon>Bacteria</taxon>
        <taxon>Bacillati</taxon>
        <taxon>Actinomycetota</taxon>
        <taxon>Actinomycetes</taxon>
        <taxon>Pseudonocardiales</taxon>
        <taxon>Pseudonocardiaceae</taxon>
        <taxon>Amycolatopsis</taxon>
    </lineage>
</organism>
<gene>
    <name evidence="1" type="ORF">ACFOSH_37000</name>
</gene>
<dbReference type="Proteomes" id="UP001595645">
    <property type="component" value="Unassembled WGS sequence"/>
</dbReference>